<evidence type="ECO:0000313" key="1">
    <source>
        <dbReference type="EMBL" id="PLW09413.1"/>
    </source>
</evidence>
<dbReference type="EMBL" id="PGCJ01001105">
    <property type="protein sequence ID" value="PLW09413.1"/>
    <property type="molecule type" value="Genomic_DNA"/>
</dbReference>
<name>A0A2N5S851_9BASI</name>
<accession>A0A2N5S851</accession>
<proteinExistence type="predicted"/>
<evidence type="ECO:0000313" key="2">
    <source>
        <dbReference type="Proteomes" id="UP000235388"/>
    </source>
</evidence>
<comment type="caution">
    <text evidence="1">The sequence shown here is derived from an EMBL/GenBank/DDBJ whole genome shotgun (WGS) entry which is preliminary data.</text>
</comment>
<keyword evidence="2" id="KW-1185">Reference proteome</keyword>
<protein>
    <submittedName>
        <fullName evidence="1">Uncharacterized protein</fullName>
    </submittedName>
</protein>
<organism evidence="1 2">
    <name type="scientific">Puccinia coronata f. sp. avenae</name>
    <dbReference type="NCBI Taxonomy" id="200324"/>
    <lineage>
        <taxon>Eukaryota</taxon>
        <taxon>Fungi</taxon>
        <taxon>Dikarya</taxon>
        <taxon>Basidiomycota</taxon>
        <taxon>Pucciniomycotina</taxon>
        <taxon>Pucciniomycetes</taxon>
        <taxon>Pucciniales</taxon>
        <taxon>Pucciniaceae</taxon>
        <taxon>Puccinia</taxon>
    </lineage>
</organism>
<sequence>MSRVCSREPLHKFAGSRRVIYGCERLPRLSFRHGLEPVMRQWEIVIDLQPSAPRPHLRPEVETPDDIQDILSGPPTALLDFSCWAPLTANVSLACLPPLGKQTVLPSLAEPSDSKQSSSYFQRPLKSRNWYFRFHLHFLPAILSRLRVSPTQLQAFNPRPFALSTLP</sequence>
<gene>
    <name evidence="1" type="ORF">PCANC_17619</name>
</gene>
<reference evidence="1 2" key="1">
    <citation type="submission" date="2017-11" db="EMBL/GenBank/DDBJ databases">
        <title>De novo assembly and phasing of dikaryotic genomes from two isolates of Puccinia coronata f. sp. avenae, the causal agent of oat crown rust.</title>
        <authorList>
            <person name="Miller M.E."/>
            <person name="Zhang Y."/>
            <person name="Omidvar V."/>
            <person name="Sperschneider J."/>
            <person name="Schwessinger B."/>
            <person name="Raley C."/>
            <person name="Palmer J.M."/>
            <person name="Garnica D."/>
            <person name="Upadhyaya N."/>
            <person name="Rathjen J."/>
            <person name="Taylor J.M."/>
            <person name="Park R.F."/>
            <person name="Dodds P.N."/>
            <person name="Hirsch C.D."/>
            <person name="Kianian S.F."/>
            <person name="Figueroa M."/>
        </authorList>
    </citation>
    <scope>NUCLEOTIDE SEQUENCE [LARGE SCALE GENOMIC DNA]</scope>
    <source>
        <strain evidence="1">12NC29</strain>
    </source>
</reference>
<dbReference type="Proteomes" id="UP000235388">
    <property type="component" value="Unassembled WGS sequence"/>
</dbReference>
<dbReference type="AlphaFoldDB" id="A0A2N5S851"/>